<accession>A0ABT3BHS3</accession>
<protein>
    <recommendedName>
        <fullName evidence="3">Roadblock/LAMTOR2 domain-containing protein</fullName>
    </recommendedName>
</protein>
<sequence length="127" mass="13430">MAVQDRLDDLRARFPGCRIVAFADLSTGLVFAASTAERVGQERLDALCADATQQLDSAATQAVSEHVFQTQLAPAGSISIGSQVVTCVVSLPDRGAEALCMTCDRTVRVVELMRAAADVLSDLCEEA</sequence>
<comment type="caution">
    <text evidence="1">The sequence shown here is derived from an EMBL/GenBank/DDBJ whole genome shotgun (WGS) entry which is preliminary data.</text>
</comment>
<name>A0ABT3BHS3_9RHOB</name>
<reference evidence="1 2" key="1">
    <citation type="submission" date="2022-04" db="EMBL/GenBank/DDBJ databases">
        <title>Roseobacter sp. WL0113 is a bacterium isolated from neritic sediment.</title>
        <authorList>
            <person name="Wang L."/>
            <person name="He W."/>
            <person name="Zhang D.-F."/>
        </authorList>
    </citation>
    <scope>NUCLEOTIDE SEQUENCE [LARGE SCALE GENOMIC DNA]</scope>
    <source>
        <strain evidence="1 2">WL0113</strain>
    </source>
</reference>
<dbReference type="Proteomes" id="UP001208690">
    <property type="component" value="Unassembled WGS sequence"/>
</dbReference>
<organism evidence="1 2">
    <name type="scientific">Roseobacter sinensis</name>
    <dbReference type="NCBI Taxonomy" id="2931391"/>
    <lineage>
        <taxon>Bacteria</taxon>
        <taxon>Pseudomonadati</taxon>
        <taxon>Pseudomonadota</taxon>
        <taxon>Alphaproteobacteria</taxon>
        <taxon>Rhodobacterales</taxon>
        <taxon>Roseobacteraceae</taxon>
        <taxon>Roseobacter</taxon>
    </lineage>
</organism>
<evidence type="ECO:0000313" key="1">
    <source>
        <dbReference type="EMBL" id="MCV3273124.1"/>
    </source>
</evidence>
<evidence type="ECO:0008006" key="3">
    <source>
        <dbReference type="Google" id="ProtNLM"/>
    </source>
</evidence>
<dbReference type="EMBL" id="JALIEB010000012">
    <property type="protein sequence ID" value="MCV3273124.1"/>
    <property type="molecule type" value="Genomic_DNA"/>
</dbReference>
<dbReference type="RefSeq" id="WP_263845442.1">
    <property type="nucleotide sequence ID" value="NZ_JALIEB010000012.1"/>
</dbReference>
<gene>
    <name evidence="1" type="ORF">MUB52_16960</name>
</gene>
<keyword evidence="2" id="KW-1185">Reference proteome</keyword>
<proteinExistence type="predicted"/>
<evidence type="ECO:0000313" key="2">
    <source>
        <dbReference type="Proteomes" id="UP001208690"/>
    </source>
</evidence>